<evidence type="ECO:0000256" key="2">
    <source>
        <dbReference type="ARBA" id="ARBA00022490"/>
    </source>
</evidence>
<dbReference type="PROSITE" id="PS50077">
    <property type="entry name" value="HEAT_REPEAT"/>
    <property type="match status" value="1"/>
</dbReference>
<dbReference type="Pfam" id="PF21041">
    <property type="entry name" value="XMAP215_CLASP_TOG"/>
    <property type="match status" value="1"/>
</dbReference>
<feature type="compositionally biased region" description="Polar residues" evidence="7">
    <location>
        <begin position="757"/>
        <end position="767"/>
    </location>
</feature>
<keyword evidence="4" id="KW-0206">Cytoskeleton</keyword>
<evidence type="ECO:0000256" key="1">
    <source>
        <dbReference type="ARBA" id="ARBA00004245"/>
    </source>
</evidence>
<organism evidence="9 10">
    <name type="scientific">Steinernema glaseri</name>
    <dbReference type="NCBI Taxonomy" id="37863"/>
    <lineage>
        <taxon>Eukaryota</taxon>
        <taxon>Metazoa</taxon>
        <taxon>Ecdysozoa</taxon>
        <taxon>Nematoda</taxon>
        <taxon>Chromadorea</taxon>
        <taxon>Rhabditida</taxon>
        <taxon>Tylenchina</taxon>
        <taxon>Panagrolaimomorpha</taxon>
        <taxon>Strongyloidoidea</taxon>
        <taxon>Steinernematidae</taxon>
        <taxon>Steinernema</taxon>
    </lineage>
</organism>
<dbReference type="InterPro" id="IPR011989">
    <property type="entry name" value="ARM-like"/>
</dbReference>
<dbReference type="GO" id="GO:0005856">
    <property type="term" value="C:cytoskeleton"/>
    <property type="evidence" value="ECO:0007669"/>
    <property type="project" value="UniProtKB-SubCell"/>
</dbReference>
<dbReference type="GO" id="GO:0051010">
    <property type="term" value="F:microtubule plus-end binding"/>
    <property type="evidence" value="ECO:0007669"/>
    <property type="project" value="InterPro"/>
</dbReference>
<keyword evidence="3" id="KW-0677">Repeat</keyword>
<dbReference type="Gene3D" id="1.25.10.10">
    <property type="entry name" value="Leucine-rich Repeat Variant"/>
    <property type="match status" value="2"/>
</dbReference>
<dbReference type="PANTHER" id="PTHR12609">
    <property type="entry name" value="MICROTUBULE ASSOCIATED PROTEIN XMAP215"/>
    <property type="match status" value="1"/>
</dbReference>
<evidence type="ECO:0000313" key="9">
    <source>
        <dbReference type="Proteomes" id="UP000095287"/>
    </source>
</evidence>
<evidence type="ECO:0000256" key="3">
    <source>
        <dbReference type="ARBA" id="ARBA00022737"/>
    </source>
</evidence>
<proteinExistence type="inferred from homology"/>
<feature type="compositionally biased region" description="Low complexity" evidence="7">
    <location>
        <begin position="540"/>
        <end position="553"/>
    </location>
</feature>
<name>A0A1I7Y1I0_9BILA</name>
<dbReference type="GO" id="GO:0030951">
    <property type="term" value="P:establishment or maintenance of microtubule cytoskeleton polarity"/>
    <property type="evidence" value="ECO:0007669"/>
    <property type="project" value="InterPro"/>
</dbReference>
<evidence type="ECO:0000259" key="8">
    <source>
        <dbReference type="SMART" id="SM01349"/>
    </source>
</evidence>
<feature type="region of interest" description="Disordered" evidence="7">
    <location>
        <begin position="715"/>
        <end position="767"/>
    </location>
</feature>
<dbReference type="InterPro" id="IPR034085">
    <property type="entry name" value="TOG"/>
</dbReference>
<dbReference type="SUPFAM" id="SSF48371">
    <property type="entry name" value="ARM repeat"/>
    <property type="match status" value="1"/>
</dbReference>
<dbReference type="InterPro" id="IPR016024">
    <property type="entry name" value="ARM-type_fold"/>
</dbReference>
<dbReference type="GO" id="GO:0007051">
    <property type="term" value="P:spindle organization"/>
    <property type="evidence" value="ECO:0007669"/>
    <property type="project" value="InterPro"/>
</dbReference>
<comment type="similarity">
    <text evidence="5">Belongs to the TOG/XMAP215 family.</text>
</comment>
<feature type="domain" description="TOG" evidence="8">
    <location>
        <begin position="278"/>
        <end position="517"/>
    </location>
</feature>
<evidence type="ECO:0000313" key="10">
    <source>
        <dbReference type="WBParaSite" id="L893_g11492.t1"/>
    </source>
</evidence>
<evidence type="ECO:0000256" key="6">
    <source>
        <dbReference type="PROSITE-ProRule" id="PRU00103"/>
    </source>
</evidence>
<dbReference type="SMART" id="SM01349">
    <property type="entry name" value="TOG"/>
    <property type="match status" value="2"/>
</dbReference>
<feature type="domain" description="TOG" evidence="8">
    <location>
        <begin position="1"/>
        <end position="237"/>
    </location>
</feature>
<dbReference type="AlphaFoldDB" id="A0A1I7Y1I0"/>
<evidence type="ECO:0000256" key="7">
    <source>
        <dbReference type="SAM" id="MobiDB-lite"/>
    </source>
</evidence>
<feature type="repeat" description="HEAT" evidence="6">
    <location>
        <begin position="451"/>
        <end position="489"/>
    </location>
</feature>
<dbReference type="InterPro" id="IPR021133">
    <property type="entry name" value="HEAT_type_2"/>
</dbReference>
<protein>
    <submittedName>
        <fullName evidence="10">TOG domain-containing protein</fullName>
    </submittedName>
</protein>
<feature type="compositionally biased region" description="Polar residues" evidence="7">
    <location>
        <begin position="570"/>
        <end position="588"/>
    </location>
</feature>
<comment type="subcellular location">
    <subcellularLocation>
        <location evidence="1">Cytoplasm</location>
        <location evidence="1">Cytoskeleton</location>
    </subcellularLocation>
</comment>
<reference evidence="10" key="1">
    <citation type="submission" date="2016-11" db="UniProtKB">
        <authorList>
            <consortium name="WormBaseParasite"/>
        </authorList>
    </citation>
    <scope>IDENTIFICATION</scope>
</reference>
<feature type="region of interest" description="Disordered" evidence="7">
    <location>
        <begin position="530"/>
        <end position="650"/>
    </location>
</feature>
<dbReference type="InterPro" id="IPR045110">
    <property type="entry name" value="XMAP215"/>
</dbReference>
<accession>A0A1I7Y1I0</accession>
<feature type="region of interest" description="Disordered" evidence="7">
    <location>
        <begin position="238"/>
        <end position="259"/>
    </location>
</feature>
<feature type="compositionally biased region" description="Low complexity" evidence="7">
    <location>
        <begin position="744"/>
        <end position="756"/>
    </location>
</feature>
<dbReference type="FunFam" id="1.25.10.10:FF:000019">
    <property type="entry name" value="Cytoskeleton-associated protein 5"/>
    <property type="match status" value="1"/>
</dbReference>
<dbReference type="GO" id="GO:0061863">
    <property type="term" value="F:microtubule plus end polymerase"/>
    <property type="evidence" value="ECO:0007669"/>
    <property type="project" value="InterPro"/>
</dbReference>
<dbReference type="GO" id="GO:0046785">
    <property type="term" value="P:microtubule polymerization"/>
    <property type="evidence" value="ECO:0007669"/>
    <property type="project" value="InterPro"/>
</dbReference>
<evidence type="ECO:0000256" key="4">
    <source>
        <dbReference type="ARBA" id="ARBA00023212"/>
    </source>
</evidence>
<dbReference type="WBParaSite" id="L893_g11492.t1">
    <property type="protein sequence ID" value="L893_g11492.t1"/>
    <property type="gene ID" value="L893_g11492"/>
</dbReference>
<evidence type="ECO:0000256" key="5">
    <source>
        <dbReference type="ARBA" id="ARBA00025722"/>
    </source>
</evidence>
<dbReference type="Proteomes" id="UP000095287">
    <property type="component" value="Unplaced"/>
</dbReference>
<keyword evidence="2" id="KW-0963">Cytoplasm</keyword>
<dbReference type="InterPro" id="IPR048491">
    <property type="entry name" value="XMAP215_CLASP_TOG"/>
</dbReference>
<sequence length="767" mass="84240">MSDILKLWPAEQKTNLHSTKWMERKESLQHLLEIIETSPSLTFHRGYDEIFDDLKKIIRKDLNVNVVAEAMKVLTAAIETFPNELRSSIPGFAPLCFEKLKEKKAVIREPLVKCVDVLISTCGLANMGKAFLEVWQKPSAEIKIELMLAIYRNLNEYRANDPIPMDFIKQISQSMVKFSEDADPKVRDATLHALAAVQRLYGKEVLFTLVGAGIRDNAHKTSKIDSYAEKAAEEAEKAAQKRSCVTGGSNEDPEDDGAVNNVVDCDNGPSVSNIDPWELLTPVDISTLLPSNFYEDVVSKKWSERRDALDALLKGLEENKRLEPSPQHYNELVSILKKIIEKDSNINVVVLAVKVLNGLAEGLRTAFEPFVMVCGPAFLKFKEKKTNVRDCLLEYIQTVFLFVHLEKAAECIKGGLTSQNPNVRKETCTFLKNYFLKHSSATLKYDITSEFREDLLKLVDDGDGAVRESAMEAIAALTRCVGLEFAEKKIFSVFGNEAIKVKKITDFYTTYNTEHGSQVDVHIKKLYGNNSTAAKPKPKSAPSNPKRAPPSSAGSTCKVTRVKPAAHQRPATSTATYTVKKQISSSNDTTRRVPPKVAPAQPAPSSDIAPRIAKNRPATPRNVPTPRPVQPTRPLAVGSTRPQTSSAMHGVNTARRVTPVRPNITSKSIVNKPATPQIASTTVNKISLPRSTTAVSGIKKSAPLVAPGFARARTQENLRPVSARPGLTAGSARPQTGSGIPLPRSFRSNAVRSSSSTTVAEQNPTGK</sequence>
<keyword evidence="9" id="KW-1185">Reference proteome</keyword>